<proteinExistence type="predicted"/>
<protein>
    <submittedName>
        <fullName evidence="2">Uncharacterized protein</fullName>
    </submittedName>
</protein>
<dbReference type="GeneID" id="67380682"/>
<keyword evidence="1" id="KW-0472">Membrane</keyword>
<dbReference type="RefSeq" id="WP_005425439.1">
    <property type="nucleotide sequence ID" value="NZ_BBKV01000046.1"/>
</dbReference>
<name>A0AAQ2XW49_9VIBR</name>
<keyword evidence="1" id="KW-0812">Transmembrane</keyword>
<organism evidence="2 3">
    <name type="scientific">Vibrio campbellii</name>
    <dbReference type="NCBI Taxonomy" id="680"/>
    <lineage>
        <taxon>Bacteria</taxon>
        <taxon>Pseudomonadati</taxon>
        <taxon>Pseudomonadota</taxon>
        <taxon>Gammaproteobacteria</taxon>
        <taxon>Vibrionales</taxon>
        <taxon>Vibrionaceae</taxon>
        <taxon>Vibrio</taxon>
    </lineage>
</organism>
<evidence type="ECO:0000313" key="3">
    <source>
        <dbReference type="Proteomes" id="UP001219537"/>
    </source>
</evidence>
<keyword evidence="1" id="KW-1133">Transmembrane helix</keyword>
<dbReference type="EMBL" id="CP117988">
    <property type="protein sequence ID" value="WDG07623.1"/>
    <property type="molecule type" value="Genomic_DNA"/>
</dbReference>
<sequence>MNINDFFLTVGISLSVGLILGYFLRDIVGVVYDFYQRNLKRSRYFEQDLSINKNKKLK</sequence>
<evidence type="ECO:0000313" key="2">
    <source>
        <dbReference type="EMBL" id="WDG07623.1"/>
    </source>
</evidence>
<accession>A0AAQ2XW49</accession>
<feature type="transmembrane region" description="Helical" evidence="1">
    <location>
        <begin position="6"/>
        <end position="35"/>
    </location>
</feature>
<evidence type="ECO:0000256" key="1">
    <source>
        <dbReference type="SAM" id="Phobius"/>
    </source>
</evidence>
<dbReference type="Proteomes" id="UP001219537">
    <property type="component" value="Chromosome 1"/>
</dbReference>
<gene>
    <name evidence="2" type="ORF">PUN50_12835</name>
</gene>
<reference evidence="2" key="1">
    <citation type="submission" date="2023-02" db="EMBL/GenBank/DDBJ databases">
        <title>Isolation, identification, and genome analysis of Vibrio campbellii in the Penaeus vannamei larvae stage.</title>
        <authorList>
            <person name="Huang T."/>
            <person name="Zhang B."/>
        </authorList>
    </citation>
    <scope>NUCLEOTIDE SEQUENCE</scope>
    <source>
        <strain evidence="2">20220413_1</strain>
    </source>
</reference>
<dbReference type="AlphaFoldDB" id="A0AAQ2XW49"/>